<dbReference type="AlphaFoldDB" id="A0A6M3KG29"/>
<gene>
    <name evidence="1" type="ORF">MM415A00692_0023</name>
</gene>
<sequence length="154" mass="15920">MGINLKGHGVIKVMHSDGTVEEREFKNVVLAVGKAQVAGLIGDATYVPFTAMALGTGTAAATTADTALGTELTTGGFTRTAVTFSRVTTDDANDTAQMIGLWTSSSAATVAVTEVGVFNTLTIAGSVPLGRQTFAEVNIANTDIVQITYKFDVD</sequence>
<accession>A0A6M3KG29</accession>
<organism evidence="1">
    <name type="scientific">viral metagenome</name>
    <dbReference type="NCBI Taxonomy" id="1070528"/>
    <lineage>
        <taxon>unclassified sequences</taxon>
        <taxon>metagenomes</taxon>
        <taxon>organismal metagenomes</taxon>
    </lineage>
</organism>
<evidence type="ECO:0000313" key="1">
    <source>
        <dbReference type="EMBL" id="QJA80604.1"/>
    </source>
</evidence>
<protein>
    <submittedName>
        <fullName evidence="1">Putative tail fiber protein</fullName>
    </submittedName>
</protein>
<reference evidence="1" key="1">
    <citation type="submission" date="2020-03" db="EMBL/GenBank/DDBJ databases">
        <title>The deep terrestrial virosphere.</title>
        <authorList>
            <person name="Holmfeldt K."/>
            <person name="Nilsson E."/>
            <person name="Simone D."/>
            <person name="Lopez-Fernandez M."/>
            <person name="Wu X."/>
            <person name="de Brujin I."/>
            <person name="Lundin D."/>
            <person name="Andersson A."/>
            <person name="Bertilsson S."/>
            <person name="Dopson M."/>
        </authorList>
    </citation>
    <scope>NUCLEOTIDE SEQUENCE</scope>
    <source>
        <strain evidence="1">MM415A00692</strain>
    </source>
</reference>
<proteinExistence type="predicted"/>
<dbReference type="EMBL" id="MT142428">
    <property type="protein sequence ID" value="QJA80604.1"/>
    <property type="molecule type" value="Genomic_DNA"/>
</dbReference>
<name>A0A6M3KG29_9ZZZZ</name>